<evidence type="ECO:0000313" key="3">
    <source>
        <dbReference type="EMBL" id="MVT39572.1"/>
    </source>
</evidence>
<feature type="transmembrane region" description="Helical" evidence="1">
    <location>
        <begin position="51"/>
        <end position="74"/>
    </location>
</feature>
<evidence type="ECO:0000256" key="1">
    <source>
        <dbReference type="SAM" id="Phobius"/>
    </source>
</evidence>
<keyword evidence="4" id="KW-1185">Reference proteome</keyword>
<dbReference type="PANTHER" id="PTHR34220:SF7">
    <property type="entry name" value="SENSOR HISTIDINE KINASE YPDA"/>
    <property type="match status" value="1"/>
</dbReference>
<comment type="caution">
    <text evidence="3">The sequence shown here is derived from an EMBL/GenBank/DDBJ whole genome shotgun (WGS) entry which is preliminary data.</text>
</comment>
<dbReference type="Pfam" id="PF06580">
    <property type="entry name" value="His_kinase"/>
    <property type="match status" value="1"/>
</dbReference>
<dbReference type="InterPro" id="IPR050640">
    <property type="entry name" value="Bact_2-comp_sensor_kinase"/>
</dbReference>
<dbReference type="SUPFAM" id="SSF55874">
    <property type="entry name" value="ATPase domain of HSP90 chaperone/DNA topoisomerase II/histidine kinase"/>
    <property type="match status" value="1"/>
</dbReference>
<name>A0A6N8J5X3_9BACT</name>
<dbReference type="GO" id="GO:0000155">
    <property type="term" value="F:phosphorelay sensor kinase activity"/>
    <property type="evidence" value="ECO:0007669"/>
    <property type="project" value="InterPro"/>
</dbReference>
<keyword evidence="1" id="KW-0472">Membrane</keyword>
<dbReference type="Proteomes" id="UP000468388">
    <property type="component" value="Unassembled WGS sequence"/>
</dbReference>
<dbReference type="PANTHER" id="PTHR34220">
    <property type="entry name" value="SENSOR HISTIDINE KINASE YPDA"/>
    <property type="match status" value="1"/>
</dbReference>
<gene>
    <name evidence="3" type="ORF">GO495_03155</name>
</gene>
<keyword evidence="1" id="KW-1133">Transmembrane helix</keyword>
<reference evidence="3 4" key="1">
    <citation type="submission" date="2019-12" db="EMBL/GenBank/DDBJ databases">
        <title>The draft genomic sequence of strain Chitinophaga oryziterrae JCM 16595.</title>
        <authorList>
            <person name="Zhang X."/>
        </authorList>
    </citation>
    <scope>NUCLEOTIDE SEQUENCE [LARGE SCALE GENOMIC DNA]</scope>
    <source>
        <strain evidence="3 4">JCM 16595</strain>
    </source>
</reference>
<protein>
    <submittedName>
        <fullName evidence="3">Sensor histidine kinase</fullName>
    </submittedName>
</protein>
<keyword evidence="3" id="KW-0418">Kinase</keyword>
<accession>A0A6N8J5X3</accession>
<organism evidence="3 4">
    <name type="scientific">Chitinophaga oryziterrae</name>
    <dbReference type="NCBI Taxonomy" id="1031224"/>
    <lineage>
        <taxon>Bacteria</taxon>
        <taxon>Pseudomonadati</taxon>
        <taxon>Bacteroidota</taxon>
        <taxon>Chitinophagia</taxon>
        <taxon>Chitinophagales</taxon>
        <taxon>Chitinophagaceae</taxon>
        <taxon>Chitinophaga</taxon>
    </lineage>
</organism>
<evidence type="ECO:0000259" key="2">
    <source>
        <dbReference type="Pfam" id="PF06580"/>
    </source>
</evidence>
<dbReference type="Gene3D" id="3.30.565.10">
    <property type="entry name" value="Histidine kinase-like ATPase, C-terminal domain"/>
    <property type="match status" value="1"/>
</dbReference>
<dbReference type="EMBL" id="WRXO01000001">
    <property type="protein sequence ID" value="MVT39572.1"/>
    <property type="molecule type" value="Genomic_DNA"/>
</dbReference>
<sequence length="360" mass="41646">MSLLDKRYNLSLKLVFIPVVLVLIYSFTYMIDPYSDIWSEFENGEVKCILLEVFIDLLLSWAILEISVGISHALERRFQWTRSPVLRFILQTVLTIVTVGCVLYLQHLVFYFIYGDVELTESQNMNVWRFVWVSIFVSVIVSAVHTGYFFLQRWQLSMSEATALKLKTAELKEIAMQAELQSLKLQLDPHFMFNNFSTLSELINEDPAVASEFLNNLSRVYRYMIQNLKKDLVQLKVEIEFLKSYIYLMKIRHDDNMQVIIQLDENVMDSAIPPVTLQMLTENAIKHNIATGNSPLVIHIICKEGYITITNNLQRIAHTIPSTGMGLRNITDRYRILSGREPVIAETDTTFYVALPVLNL</sequence>
<feature type="transmembrane region" description="Helical" evidence="1">
    <location>
        <begin position="86"/>
        <end position="110"/>
    </location>
</feature>
<keyword evidence="1" id="KW-0812">Transmembrane</keyword>
<evidence type="ECO:0000313" key="4">
    <source>
        <dbReference type="Proteomes" id="UP000468388"/>
    </source>
</evidence>
<dbReference type="InterPro" id="IPR036890">
    <property type="entry name" value="HATPase_C_sf"/>
</dbReference>
<dbReference type="InterPro" id="IPR010559">
    <property type="entry name" value="Sig_transdc_His_kin_internal"/>
</dbReference>
<proteinExistence type="predicted"/>
<dbReference type="AlphaFoldDB" id="A0A6N8J5X3"/>
<feature type="transmembrane region" description="Helical" evidence="1">
    <location>
        <begin position="130"/>
        <end position="151"/>
    </location>
</feature>
<feature type="transmembrane region" description="Helical" evidence="1">
    <location>
        <begin position="12"/>
        <end position="31"/>
    </location>
</feature>
<keyword evidence="3" id="KW-0808">Transferase</keyword>
<feature type="domain" description="Signal transduction histidine kinase internal region" evidence="2">
    <location>
        <begin position="178"/>
        <end position="256"/>
    </location>
</feature>
<dbReference type="GO" id="GO:0016020">
    <property type="term" value="C:membrane"/>
    <property type="evidence" value="ECO:0007669"/>
    <property type="project" value="InterPro"/>
</dbReference>